<dbReference type="EMBL" id="LSSN01001964">
    <property type="protein sequence ID" value="OMJ17711.1"/>
    <property type="molecule type" value="Genomic_DNA"/>
</dbReference>
<evidence type="ECO:0000313" key="1">
    <source>
        <dbReference type="EMBL" id="OMJ17711.1"/>
    </source>
</evidence>
<comment type="caution">
    <text evidence="1">The sequence shown here is derived from an EMBL/GenBank/DDBJ whole genome shotgun (WGS) entry which is preliminary data.</text>
</comment>
<proteinExistence type="predicted"/>
<name>A0A1R1XSV4_9FUNG</name>
<dbReference type="Proteomes" id="UP000187283">
    <property type="component" value="Unassembled WGS sequence"/>
</dbReference>
<gene>
    <name evidence="1" type="ORF">AYI70_g5800</name>
</gene>
<reference evidence="1 2" key="1">
    <citation type="submission" date="2017-01" db="EMBL/GenBank/DDBJ databases">
        <authorList>
            <person name="Mah S.A."/>
            <person name="Swanson W.J."/>
            <person name="Moy G.W."/>
            <person name="Vacquier V.D."/>
        </authorList>
    </citation>
    <scope>NUCLEOTIDE SEQUENCE [LARGE SCALE GENOMIC DNA]</scope>
    <source>
        <strain evidence="1 2">GSMNP</strain>
    </source>
</reference>
<dbReference type="AlphaFoldDB" id="A0A1R1XSV4"/>
<accession>A0A1R1XSV4</accession>
<evidence type="ECO:0000313" key="2">
    <source>
        <dbReference type="Proteomes" id="UP000187283"/>
    </source>
</evidence>
<protein>
    <submittedName>
        <fullName evidence="1">Uncharacterized protein</fullName>
    </submittedName>
</protein>
<sequence>MNRVLLISSHQDYATYLYNSLLKISKESFKAINLVDTHKSQNEYSNETSNTSQELVSPLNLANIDLDSLKPNPTSKNASNDIHFQEKIHLKTKYYTAELEFKQASSGTACLELSSMMDDYNAIIFIADNNISSHESFKKIAEKSDGCDLVLICVQSGCILHESDHTSQATLLEVPFEQTCMDFCWQYIDSASLLEDSEYASMSNTTKNVPDLSAAAVQEIYESLVNNVWPYSNLNVVPEKKIDHIELVKDEHDDLDTTQKQTNKVCDDKEDQWSEFKGFDSSLNDDDFDSSPVDDLENLDFDEKELGLLLSELKSMKGI</sequence>
<organism evidence="1 2">
    <name type="scientific">Smittium culicis</name>
    <dbReference type="NCBI Taxonomy" id="133412"/>
    <lineage>
        <taxon>Eukaryota</taxon>
        <taxon>Fungi</taxon>
        <taxon>Fungi incertae sedis</taxon>
        <taxon>Zoopagomycota</taxon>
        <taxon>Kickxellomycotina</taxon>
        <taxon>Harpellomycetes</taxon>
        <taxon>Harpellales</taxon>
        <taxon>Legeriomycetaceae</taxon>
        <taxon>Smittium</taxon>
    </lineage>
</organism>
<keyword evidence="2" id="KW-1185">Reference proteome</keyword>
<dbReference type="OrthoDB" id="5629120at2759"/>